<evidence type="ECO:0000313" key="1">
    <source>
        <dbReference type="EMBL" id="MFC7404297.1"/>
    </source>
</evidence>
<dbReference type="EMBL" id="JBHTCQ010000001">
    <property type="protein sequence ID" value="MFC7404297.1"/>
    <property type="molecule type" value="Genomic_DNA"/>
</dbReference>
<organism evidence="1 2">
    <name type="scientific">Georgenia alba</name>
    <dbReference type="NCBI Taxonomy" id="2233858"/>
    <lineage>
        <taxon>Bacteria</taxon>
        <taxon>Bacillati</taxon>
        <taxon>Actinomycetota</taxon>
        <taxon>Actinomycetes</taxon>
        <taxon>Micrococcales</taxon>
        <taxon>Bogoriellaceae</taxon>
        <taxon>Georgenia</taxon>
    </lineage>
</organism>
<accession>A0ABW2Q5S8</accession>
<keyword evidence="2" id="KW-1185">Reference proteome</keyword>
<name>A0ABW2Q5S8_9MICO</name>
<dbReference type="RefSeq" id="WP_382391550.1">
    <property type="nucleotide sequence ID" value="NZ_JBHTCQ010000001.1"/>
</dbReference>
<proteinExistence type="predicted"/>
<dbReference type="Proteomes" id="UP001596455">
    <property type="component" value="Unassembled WGS sequence"/>
</dbReference>
<protein>
    <submittedName>
        <fullName evidence="1">Uncharacterized protein</fullName>
    </submittedName>
</protein>
<sequence length="234" mass="26894">MTTSDLAERSLAFAREVQELLDATIPGERTIVSVKQDDRYSVRPEGDSAKTRVIPLTVNGQHLAQLSVLLLQELDRTGEYLKTTRTDFRVLSTLDRTPLVRHEYRADMHTDPIAHWQFHAERGSFSHLLSIAHAAGRVENPHDLSNLHLPVGGERFRPCLEDLIEFLIRDCGIDHVHGWERAVQAGREAWRRRQFRASVRDLQSEAAATLADYGWRVEPPPEVRPEHVEPYRKW</sequence>
<gene>
    <name evidence="1" type="ORF">ACFQQL_04180</name>
</gene>
<evidence type="ECO:0000313" key="2">
    <source>
        <dbReference type="Proteomes" id="UP001596455"/>
    </source>
</evidence>
<reference evidence="2" key="1">
    <citation type="journal article" date="2019" name="Int. J. Syst. Evol. Microbiol.">
        <title>The Global Catalogue of Microorganisms (GCM) 10K type strain sequencing project: providing services to taxonomists for standard genome sequencing and annotation.</title>
        <authorList>
            <consortium name="The Broad Institute Genomics Platform"/>
            <consortium name="The Broad Institute Genome Sequencing Center for Infectious Disease"/>
            <person name="Wu L."/>
            <person name="Ma J."/>
        </authorList>
    </citation>
    <scope>NUCLEOTIDE SEQUENCE [LARGE SCALE GENOMIC DNA]</scope>
    <source>
        <strain evidence="2">JCM 1490</strain>
    </source>
</reference>
<comment type="caution">
    <text evidence="1">The sequence shown here is derived from an EMBL/GenBank/DDBJ whole genome shotgun (WGS) entry which is preliminary data.</text>
</comment>